<dbReference type="Proteomes" id="UP000641932">
    <property type="component" value="Unassembled WGS sequence"/>
</dbReference>
<accession>A0A917ZWT1</accession>
<keyword evidence="2" id="KW-1185">Reference proteome</keyword>
<organism evidence="1 2">
    <name type="scientific">Wenjunlia tyrosinilytica</name>
    <dbReference type="NCBI Taxonomy" id="1544741"/>
    <lineage>
        <taxon>Bacteria</taxon>
        <taxon>Bacillati</taxon>
        <taxon>Actinomycetota</taxon>
        <taxon>Actinomycetes</taxon>
        <taxon>Kitasatosporales</taxon>
        <taxon>Streptomycetaceae</taxon>
        <taxon>Wenjunlia</taxon>
    </lineage>
</organism>
<evidence type="ECO:0000313" key="1">
    <source>
        <dbReference type="EMBL" id="GGO99540.1"/>
    </source>
</evidence>
<dbReference type="EMBL" id="BMMS01000046">
    <property type="protein sequence ID" value="GGO99540.1"/>
    <property type="molecule type" value="Genomic_DNA"/>
</dbReference>
<evidence type="ECO:0000313" key="2">
    <source>
        <dbReference type="Proteomes" id="UP000641932"/>
    </source>
</evidence>
<gene>
    <name evidence="1" type="ORF">GCM10012280_66230</name>
</gene>
<reference evidence="1" key="1">
    <citation type="journal article" date="2014" name="Int. J. Syst. Evol. Microbiol.">
        <title>Complete genome sequence of Corynebacterium casei LMG S-19264T (=DSM 44701T), isolated from a smear-ripened cheese.</title>
        <authorList>
            <consortium name="US DOE Joint Genome Institute (JGI-PGF)"/>
            <person name="Walter F."/>
            <person name="Albersmeier A."/>
            <person name="Kalinowski J."/>
            <person name="Ruckert C."/>
        </authorList>
    </citation>
    <scope>NUCLEOTIDE SEQUENCE</scope>
    <source>
        <strain evidence="1">CGMCC 4.7201</strain>
    </source>
</reference>
<protein>
    <submittedName>
        <fullName evidence="1">Uncharacterized protein</fullName>
    </submittedName>
</protein>
<sequence length="47" mass="5114">MLVRAFGNILGVIAYVTHGRDADRRVRPPAPEADGINRTILVCGVRP</sequence>
<reference evidence="1" key="2">
    <citation type="submission" date="2020-09" db="EMBL/GenBank/DDBJ databases">
        <authorList>
            <person name="Sun Q."/>
            <person name="Zhou Y."/>
        </authorList>
    </citation>
    <scope>NUCLEOTIDE SEQUENCE</scope>
    <source>
        <strain evidence="1">CGMCC 4.7201</strain>
    </source>
</reference>
<dbReference type="AlphaFoldDB" id="A0A917ZWT1"/>
<comment type="caution">
    <text evidence="1">The sequence shown here is derived from an EMBL/GenBank/DDBJ whole genome shotgun (WGS) entry which is preliminary data.</text>
</comment>
<name>A0A917ZWT1_9ACTN</name>
<proteinExistence type="predicted"/>
<dbReference type="RefSeq" id="WP_189135518.1">
    <property type="nucleotide sequence ID" value="NZ_BMMS01000046.1"/>
</dbReference>